<evidence type="ECO:0000256" key="2">
    <source>
        <dbReference type="ARBA" id="ARBA00023125"/>
    </source>
</evidence>
<dbReference type="GO" id="GO:0003677">
    <property type="term" value="F:DNA binding"/>
    <property type="evidence" value="ECO:0007669"/>
    <property type="project" value="UniProtKB-KW"/>
</dbReference>
<dbReference type="Proteomes" id="UP000075787">
    <property type="component" value="Unassembled WGS sequence"/>
</dbReference>
<dbReference type="RefSeq" id="WP_062766350.1">
    <property type="nucleotide sequence ID" value="NZ_CP121024.1"/>
</dbReference>
<dbReference type="SMART" id="SM00866">
    <property type="entry name" value="UTRA"/>
    <property type="match status" value="1"/>
</dbReference>
<evidence type="ECO:0000256" key="3">
    <source>
        <dbReference type="ARBA" id="ARBA00023163"/>
    </source>
</evidence>
<dbReference type="AlphaFoldDB" id="A0A162KJ52"/>
<dbReference type="InterPro" id="IPR000524">
    <property type="entry name" value="Tscrpt_reg_HTH_GntR"/>
</dbReference>
<keyword evidence="3" id="KW-0804">Transcription</keyword>
<protein>
    <submittedName>
        <fullName evidence="5">Histidine utilization repressor</fullName>
    </submittedName>
</protein>
<dbReference type="InterPro" id="IPR036388">
    <property type="entry name" value="WH-like_DNA-bd_sf"/>
</dbReference>
<accession>A0A162KJ52</accession>
<dbReference type="OrthoDB" id="5454556at2"/>
<keyword evidence="2" id="KW-0238">DNA-binding</keyword>
<evidence type="ECO:0000256" key="1">
    <source>
        <dbReference type="ARBA" id="ARBA00023015"/>
    </source>
</evidence>
<sequence length="242" mass="26260">MPDAPAASLHQRIYGDIEGGILGGRLKPGDRIPSEHELMEVYGCSRMTVSKALTALAAAGLIERRRRAGSFVTRPRIERTVMEIQDFAVEAARAGRSYAYEQLSREVLRLPEAQGSAFPVPAGTEVLRMEGLHRIDGVAVALERRLVMLDAVPAARGMDFSATAPGRWLLQQVPWSDAVHVIGAGLADAPTARLLNLDRGDALLILDRETRQGARTITQVRLFHPAGLYRFVGRFSPGTAGG</sequence>
<dbReference type="SMART" id="SM00345">
    <property type="entry name" value="HTH_GNTR"/>
    <property type="match status" value="1"/>
</dbReference>
<dbReference type="PANTHER" id="PTHR44846">
    <property type="entry name" value="MANNOSYL-D-GLYCERATE TRANSPORT/METABOLISM SYSTEM REPRESSOR MNGR-RELATED"/>
    <property type="match status" value="1"/>
</dbReference>
<reference evidence="5 6" key="1">
    <citation type="submission" date="2015-12" db="EMBL/GenBank/DDBJ databases">
        <title>Genome sequence of Tistrella mobilis MCCC 1A02139.</title>
        <authorList>
            <person name="Lu L."/>
            <person name="Lai Q."/>
            <person name="Shao Z."/>
            <person name="Qian P."/>
        </authorList>
    </citation>
    <scope>NUCLEOTIDE SEQUENCE [LARGE SCALE GENOMIC DNA]</scope>
    <source>
        <strain evidence="5 6">MCCC 1A02139</strain>
    </source>
</reference>
<dbReference type="Pfam" id="PF07702">
    <property type="entry name" value="UTRA"/>
    <property type="match status" value="1"/>
</dbReference>
<dbReference type="InterPro" id="IPR050679">
    <property type="entry name" value="Bact_HTH_transcr_reg"/>
</dbReference>
<dbReference type="EMBL" id="LPZR01000174">
    <property type="protein sequence ID" value="KYO51406.1"/>
    <property type="molecule type" value="Genomic_DNA"/>
</dbReference>
<dbReference type="CDD" id="cd07377">
    <property type="entry name" value="WHTH_GntR"/>
    <property type="match status" value="1"/>
</dbReference>
<evidence type="ECO:0000313" key="6">
    <source>
        <dbReference type="Proteomes" id="UP000075787"/>
    </source>
</evidence>
<dbReference type="Pfam" id="PF00392">
    <property type="entry name" value="GntR"/>
    <property type="match status" value="1"/>
</dbReference>
<dbReference type="Gene3D" id="1.10.10.10">
    <property type="entry name" value="Winged helix-like DNA-binding domain superfamily/Winged helix DNA-binding domain"/>
    <property type="match status" value="1"/>
</dbReference>
<evidence type="ECO:0000313" key="5">
    <source>
        <dbReference type="EMBL" id="KYO51406.1"/>
    </source>
</evidence>
<dbReference type="PANTHER" id="PTHR44846:SF16">
    <property type="entry name" value="TRANSCRIPTIONAL REGULATOR PHNF-RELATED"/>
    <property type="match status" value="1"/>
</dbReference>
<dbReference type="GeneID" id="97239781"/>
<comment type="caution">
    <text evidence="5">The sequence shown here is derived from an EMBL/GenBank/DDBJ whole genome shotgun (WGS) entry which is preliminary data.</text>
</comment>
<proteinExistence type="predicted"/>
<dbReference type="InterPro" id="IPR011663">
    <property type="entry name" value="UTRA"/>
</dbReference>
<dbReference type="SUPFAM" id="SSF64288">
    <property type="entry name" value="Chorismate lyase-like"/>
    <property type="match status" value="1"/>
</dbReference>
<organism evidence="5 6">
    <name type="scientific">Tistrella mobilis</name>
    <dbReference type="NCBI Taxonomy" id="171437"/>
    <lineage>
        <taxon>Bacteria</taxon>
        <taxon>Pseudomonadati</taxon>
        <taxon>Pseudomonadota</taxon>
        <taxon>Alphaproteobacteria</taxon>
        <taxon>Geminicoccales</taxon>
        <taxon>Geminicoccaceae</taxon>
        <taxon>Tistrella</taxon>
    </lineage>
</organism>
<keyword evidence="1" id="KW-0805">Transcription regulation</keyword>
<dbReference type="InterPro" id="IPR028978">
    <property type="entry name" value="Chorismate_lyase_/UTRA_dom_sf"/>
</dbReference>
<dbReference type="GO" id="GO:0003700">
    <property type="term" value="F:DNA-binding transcription factor activity"/>
    <property type="evidence" value="ECO:0007669"/>
    <property type="project" value="InterPro"/>
</dbReference>
<evidence type="ECO:0000259" key="4">
    <source>
        <dbReference type="PROSITE" id="PS50949"/>
    </source>
</evidence>
<dbReference type="Gene3D" id="3.40.1410.10">
    <property type="entry name" value="Chorismate lyase-like"/>
    <property type="match status" value="1"/>
</dbReference>
<gene>
    <name evidence="5" type="ORF">AUP44_09165</name>
</gene>
<dbReference type="PROSITE" id="PS50949">
    <property type="entry name" value="HTH_GNTR"/>
    <property type="match status" value="1"/>
</dbReference>
<dbReference type="PRINTS" id="PR00035">
    <property type="entry name" value="HTHGNTR"/>
</dbReference>
<dbReference type="InterPro" id="IPR036390">
    <property type="entry name" value="WH_DNA-bd_sf"/>
</dbReference>
<name>A0A162KJ52_9PROT</name>
<feature type="domain" description="HTH gntR-type" evidence="4">
    <location>
        <begin position="7"/>
        <end position="75"/>
    </location>
</feature>
<dbReference type="SUPFAM" id="SSF46785">
    <property type="entry name" value="Winged helix' DNA-binding domain"/>
    <property type="match status" value="1"/>
</dbReference>